<dbReference type="GO" id="GO:0046677">
    <property type="term" value="P:response to antibiotic"/>
    <property type="evidence" value="ECO:0007669"/>
    <property type="project" value="InterPro"/>
</dbReference>
<feature type="chain" id="PRO_5028925100" evidence="1">
    <location>
        <begin position="25"/>
        <end position="396"/>
    </location>
</feature>
<keyword evidence="3" id="KW-1185">Reference proteome</keyword>
<evidence type="ECO:0000313" key="3">
    <source>
        <dbReference type="Proteomes" id="UP000515977"/>
    </source>
</evidence>
<dbReference type="RefSeq" id="WP_187571548.1">
    <property type="nucleotide sequence ID" value="NZ_CP060711.1"/>
</dbReference>
<dbReference type="Pfam" id="PF05139">
    <property type="entry name" value="Erythro_esteras"/>
    <property type="match status" value="1"/>
</dbReference>
<gene>
    <name evidence="2" type="ORF">H9L17_06655</name>
</gene>
<dbReference type="KEGG" id="tbv:H9L17_06655"/>
<keyword evidence="1" id="KW-0732">Signal</keyword>
<dbReference type="EMBL" id="CP060711">
    <property type="protein sequence ID" value="QNN47804.1"/>
    <property type="molecule type" value="Genomic_DNA"/>
</dbReference>
<dbReference type="Gene3D" id="3.40.1660.10">
    <property type="entry name" value="EreA-like (biosynthetic domain)"/>
    <property type="match status" value="1"/>
</dbReference>
<organism evidence="2 3">
    <name type="scientific">Thermomonas brevis</name>
    <dbReference type="NCBI Taxonomy" id="215691"/>
    <lineage>
        <taxon>Bacteria</taxon>
        <taxon>Pseudomonadati</taxon>
        <taxon>Pseudomonadota</taxon>
        <taxon>Gammaproteobacteria</taxon>
        <taxon>Lysobacterales</taxon>
        <taxon>Lysobacteraceae</taxon>
        <taxon>Thermomonas</taxon>
    </lineage>
</organism>
<evidence type="ECO:0000313" key="2">
    <source>
        <dbReference type="EMBL" id="QNN47804.1"/>
    </source>
</evidence>
<feature type="signal peptide" evidence="1">
    <location>
        <begin position="1"/>
        <end position="24"/>
    </location>
</feature>
<dbReference type="AlphaFoldDB" id="A0A7G9QWS9"/>
<evidence type="ECO:0000256" key="1">
    <source>
        <dbReference type="SAM" id="SignalP"/>
    </source>
</evidence>
<proteinExistence type="predicted"/>
<accession>A0A7G9QWS9</accession>
<protein>
    <submittedName>
        <fullName evidence="2">Erythromycin esterase family protein</fullName>
    </submittedName>
</protein>
<dbReference type="InterPro" id="IPR052036">
    <property type="entry name" value="Hydrolase/PRTase-associated"/>
</dbReference>
<dbReference type="SUPFAM" id="SSF159501">
    <property type="entry name" value="EreA/ChaN-like"/>
    <property type="match status" value="1"/>
</dbReference>
<dbReference type="InterPro" id="IPR007815">
    <property type="entry name" value="Emycin_Estase"/>
</dbReference>
<name>A0A7G9QWS9_9GAMM</name>
<dbReference type="Proteomes" id="UP000515977">
    <property type="component" value="Chromosome"/>
</dbReference>
<dbReference type="PANTHER" id="PTHR31299:SF0">
    <property type="entry name" value="ESTERASE, PUTATIVE (AFU_ORTHOLOGUE AFUA_1G05850)-RELATED"/>
    <property type="match status" value="1"/>
</dbReference>
<dbReference type="PANTHER" id="PTHR31299">
    <property type="entry name" value="ESTERASE, PUTATIVE (AFU_ORTHOLOGUE AFUA_1G05850)-RELATED"/>
    <property type="match status" value="1"/>
</dbReference>
<dbReference type="CDD" id="cd14728">
    <property type="entry name" value="Ere-like"/>
    <property type="match status" value="1"/>
</dbReference>
<reference evidence="2 3" key="1">
    <citation type="submission" date="2020-08" db="EMBL/GenBank/DDBJ databases">
        <title>Genome sequence of Thermomonas brevis KACC 16975T.</title>
        <authorList>
            <person name="Hyun D.-W."/>
            <person name="Bae J.-W."/>
        </authorList>
    </citation>
    <scope>NUCLEOTIDE SEQUENCE [LARGE SCALE GENOMIC DNA]</scope>
    <source>
        <strain evidence="2 3">KACC 16975</strain>
    </source>
</reference>
<sequence length="396" mass="43054">MKNIGLGRWVLAFLICLASAQVLAVSEISGTADPSSPEIDRVVDALCSKDVVLLGEDAHHAGATTIAVKVELIELLTRKCGFRGVVFESQFYDLLDFEHAVAAGSATREQLADAIGAVWSRYPEFRSFAGWLHEEASVGRIHVAGMDAQAGGVAQNYSLQRLPGVLSSVLAGARRVDCETRIARQNGWGYDDTHPYDADALEELHRCLRDIRDNLDAAKASVDLRAMADSYARYLEFSDGDEHGLRDRAMYENLLWIRSHWPKGVRVIVWCASVHAAKTADGVREGFRPLGSYMHEAFGDKVAAVGFSALDGSYGNVGGGGTPHALGISSEGSLETRAYEDVSGQALRFLDFPQLKAMGVISARALNYVKPMTVDWSKLLDGMIVLRRETPAVAKP</sequence>